<evidence type="ECO:0000256" key="2">
    <source>
        <dbReference type="ARBA" id="ARBA00022475"/>
    </source>
</evidence>
<keyword evidence="7" id="KW-0325">Glycoprotein</keyword>
<feature type="transmembrane region" description="Helical" evidence="8">
    <location>
        <begin position="184"/>
        <end position="205"/>
    </location>
</feature>
<reference evidence="9" key="1">
    <citation type="journal article" date="2015" name="Cell. Mol. Life Sci.">
        <title>Identification and functional analysis of olfactory receptor family reveal unusual characteristics of the olfactory system in the migratory locust.</title>
        <authorList>
            <person name="Wang Z."/>
            <person name="Yang P."/>
            <person name="Chen D."/>
            <person name="Jiang F."/>
            <person name="Li Y."/>
            <person name="Wang X."/>
            <person name="Kang L."/>
        </authorList>
    </citation>
    <scope>NUCLEOTIDE SEQUENCE</scope>
</reference>
<keyword evidence="5 8" id="KW-0472">Membrane</keyword>
<accession>A0A0M4JB31</accession>
<keyword evidence="3 8" id="KW-0812">Transmembrane</keyword>
<dbReference type="GO" id="GO:0005886">
    <property type="term" value="C:plasma membrane"/>
    <property type="evidence" value="ECO:0007669"/>
    <property type="project" value="UniProtKB-SubCell"/>
</dbReference>
<keyword evidence="4 8" id="KW-1133">Transmembrane helix</keyword>
<dbReference type="EMBL" id="KP843223">
    <property type="protein sequence ID" value="ALD51359.1"/>
    <property type="molecule type" value="mRNA"/>
</dbReference>
<evidence type="ECO:0000256" key="5">
    <source>
        <dbReference type="ARBA" id="ARBA00023136"/>
    </source>
</evidence>
<keyword evidence="6 9" id="KW-0675">Receptor</keyword>
<evidence type="ECO:0000256" key="6">
    <source>
        <dbReference type="ARBA" id="ARBA00023170"/>
    </source>
</evidence>
<reference evidence="9" key="2">
    <citation type="submission" date="2015-02" db="EMBL/GenBank/DDBJ databases">
        <authorList>
            <person name="Torres C."/>
        </authorList>
    </citation>
    <scope>NUCLEOTIDE SEQUENCE</scope>
</reference>
<dbReference type="PANTHER" id="PTHR42643:SF33">
    <property type="entry name" value="GLUTAMATE RECEPTOR 2-LIKE PROTEIN"/>
    <property type="match status" value="1"/>
</dbReference>
<evidence type="ECO:0000256" key="4">
    <source>
        <dbReference type="ARBA" id="ARBA00022989"/>
    </source>
</evidence>
<name>A0A0M4JB31_LOCMI</name>
<evidence type="ECO:0000256" key="3">
    <source>
        <dbReference type="ARBA" id="ARBA00022692"/>
    </source>
</evidence>
<dbReference type="PANTHER" id="PTHR42643">
    <property type="entry name" value="IONOTROPIC RECEPTOR 20A-RELATED"/>
    <property type="match status" value="1"/>
</dbReference>
<evidence type="ECO:0000256" key="8">
    <source>
        <dbReference type="SAM" id="Phobius"/>
    </source>
</evidence>
<feature type="transmembrane region" description="Helical" evidence="8">
    <location>
        <begin position="217"/>
        <end position="234"/>
    </location>
</feature>
<evidence type="ECO:0000256" key="1">
    <source>
        <dbReference type="ARBA" id="ARBA00004651"/>
    </source>
</evidence>
<dbReference type="AlphaFoldDB" id="A0A0M4JB31"/>
<dbReference type="SUPFAM" id="SSF53850">
    <property type="entry name" value="Periplasmic binding protein-like II"/>
    <property type="match status" value="1"/>
</dbReference>
<dbReference type="InterPro" id="IPR052192">
    <property type="entry name" value="Insect_Ionotropic_Sensory_Rcpt"/>
</dbReference>
<evidence type="ECO:0000313" key="9">
    <source>
        <dbReference type="EMBL" id="ALD51359.1"/>
    </source>
</evidence>
<evidence type="ECO:0000256" key="7">
    <source>
        <dbReference type="ARBA" id="ARBA00023180"/>
    </source>
</evidence>
<feature type="transmembrane region" description="Helical" evidence="8">
    <location>
        <begin position="246"/>
        <end position="270"/>
    </location>
</feature>
<proteinExistence type="evidence at transcript level"/>
<dbReference type="Gene3D" id="1.10.287.70">
    <property type="match status" value="1"/>
</dbReference>
<sequence length="424" mass="47517">MLGGKAGSVDAGATNLRQNVSRVPTCKRSCCPAADDDVAEALMFEIITITITQHAEYLITVTSTQTDNLHERLISENQKHLDPLARFNYALFLHLKEFYNFTFSVQATRSWGYKTKAGRFDGMMGVIQRNEADIGASSALIKKERLEIVDYAGHTWKFWPRFLFLHPSGQRLHTALLTPLSTKVWFCAILAGLMITLILNTSSYVHADNFCNLDGSWSSTLITTIGTFTLQGAGSSWSQISWRITLLTALLLASLLNIHYGAAVVGSLLIPAPHTIRTLQDLMESPLRVAFENVSYNREYVARTTDKLGRELIHRKKPEFVQLSEGVIKIRKGFFAFHTEGGSVFRLAAMTFTESQKCALSDVSLFTPAVMSMPVKKKSPLRELFARGWSTRRPNCDFLRQSLPMDGPMVEVKKIDSTNPWLKL</sequence>
<organism evidence="9">
    <name type="scientific">Locusta migratoria</name>
    <name type="common">Migratory locust</name>
    <dbReference type="NCBI Taxonomy" id="7004"/>
    <lineage>
        <taxon>Eukaryota</taxon>
        <taxon>Metazoa</taxon>
        <taxon>Ecdysozoa</taxon>
        <taxon>Arthropoda</taxon>
        <taxon>Hexapoda</taxon>
        <taxon>Insecta</taxon>
        <taxon>Pterygota</taxon>
        <taxon>Neoptera</taxon>
        <taxon>Polyneoptera</taxon>
        <taxon>Orthoptera</taxon>
        <taxon>Caelifera</taxon>
        <taxon>Acrididea</taxon>
        <taxon>Acridomorpha</taxon>
        <taxon>Acridoidea</taxon>
        <taxon>Acrididae</taxon>
        <taxon>Oedipodinae</taxon>
        <taxon>Locusta</taxon>
    </lineage>
</organism>
<comment type="subcellular location">
    <subcellularLocation>
        <location evidence="1">Cell membrane</location>
        <topology evidence="1">Multi-pass membrane protein</topology>
    </subcellularLocation>
</comment>
<keyword evidence="2" id="KW-1003">Cell membrane</keyword>
<protein>
    <submittedName>
        <fullName evidence="9">Ionotropic receptor 26</fullName>
    </submittedName>
</protein>
<dbReference type="Gene3D" id="3.40.190.10">
    <property type="entry name" value="Periplasmic binding protein-like II"/>
    <property type="match status" value="1"/>
</dbReference>